<dbReference type="EMBL" id="WWVX01000012">
    <property type="protein sequence ID" value="MZL70911.1"/>
    <property type="molecule type" value="Genomic_DNA"/>
</dbReference>
<dbReference type="Proteomes" id="UP000474718">
    <property type="component" value="Unassembled WGS sequence"/>
</dbReference>
<proteinExistence type="predicted"/>
<evidence type="ECO:0000256" key="3">
    <source>
        <dbReference type="ARBA" id="ARBA00012438"/>
    </source>
</evidence>
<comment type="catalytic activity">
    <reaction evidence="1">
        <text>ATP + protein L-histidine = ADP + protein N-phospho-L-histidine.</text>
        <dbReference type="EC" id="2.7.13.3"/>
    </reaction>
</comment>
<dbReference type="InterPro" id="IPR004358">
    <property type="entry name" value="Sig_transdc_His_kin-like_C"/>
</dbReference>
<reference evidence="10 11" key="1">
    <citation type="journal article" date="2019" name="Nat. Med.">
        <title>A library of human gut bacterial isolates paired with longitudinal multiomics data enables mechanistic microbiome research.</title>
        <authorList>
            <person name="Poyet M."/>
            <person name="Groussin M."/>
            <person name="Gibbons S.M."/>
            <person name="Avila-Pacheco J."/>
            <person name="Jiang X."/>
            <person name="Kearney S.M."/>
            <person name="Perrotta A.R."/>
            <person name="Berdy B."/>
            <person name="Zhao S."/>
            <person name="Lieberman T.D."/>
            <person name="Swanson P.K."/>
            <person name="Smith M."/>
            <person name="Roesemann S."/>
            <person name="Alexander J.E."/>
            <person name="Rich S.A."/>
            <person name="Livny J."/>
            <person name="Vlamakis H."/>
            <person name="Clish C."/>
            <person name="Bullock K."/>
            <person name="Deik A."/>
            <person name="Scott J."/>
            <person name="Pierce K.A."/>
            <person name="Xavier R.J."/>
            <person name="Alm E.J."/>
        </authorList>
    </citation>
    <scope>NUCLEOTIDE SEQUENCE [LARGE SCALE GENOMIC DNA]</scope>
    <source>
        <strain evidence="10 11">BIOML-A2</strain>
    </source>
</reference>
<feature type="transmembrane region" description="Helical" evidence="8">
    <location>
        <begin position="20"/>
        <end position="40"/>
    </location>
</feature>
<dbReference type="Pfam" id="PF02518">
    <property type="entry name" value="HATPase_c"/>
    <property type="match status" value="1"/>
</dbReference>
<evidence type="ECO:0000256" key="4">
    <source>
        <dbReference type="ARBA" id="ARBA00022553"/>
    </source>
</evidence>
<feature type="transmembrane region" description="Helical" evidence="8">
    <location>
        <begin position="79"/>
        <end position="100"/>
    </location>
</feature>
<dbReference type="GO" id="GO:0016301">
    <property type="term" value="F:kinase activity"/>
    <property type="evidence" value="ECO:0007669"/>
    <property type="project" value="UniProtKB-KW"/>
</dbReference>
<dbReference type="SMART" id="SM00388">
    <property type="entry name" value="HisKA"/>
    <property type="match status" value="1"/>
</dbReference>
<dbReference type="InterPro" id="IPR005467">
    <property type="entry name" value="His_kinase_dom"/>
</dbReference>
<evidence type="ECO:0000313" key="11">
    <source>
        <dbReference type="Proteomes" id="UP000474718"/>
    </source>
</evidence>
<dbReference type="InterPro" id="IPR036890">
    <property type="entry name" value="HATPase_C_sf"/>
</dbReference>
<dbReference type="SMART" id="SM00387">
    <property type="entry name" value="HATPase_c"/>
    <property type="match status" value="1"/>
</dbReference>
<evidence type="ECO:0000256" key="2">
    <source>
        <dbReference type="ARBA" id="ARBA00004370"/>
    </source>
</evidence>
<dbReference type="PROSITE" id="PS50109">
    <property type="entry name" value="HIS_KIN"/>
    <property type="match status" value="1"/>
</dbReference>
<dbReference type="Gene3D" id="3.30.565.10">
    <property type="entry name" value="Histidine kinase-like ATPase, C-terminal domain"/>
    <property type="match status" value="1"/>
</dbReference>
<dbReference type="CDD" id="cd00082">
    <property type="entry name" value="HisKA"/>
    <property type="match status" value="1"/>
</dbReference>
<comment type="subcellular location">
    <subcellularLocation>
        <location evidence="2">Membrane</location>
    </subcellularLocation>
</comment>
<dbReference type="SUPFAM" id="SSF47384">
    <property type="entry name" value="Homodimeric domain of signal transducing histidine kinase"/>
    <property type="match status" value="1"/>
</dbReference>
<evidence type="ECO:0000256" key="1">
    <source>
        <dbReference type="ARBA" id="ARBA00000085"/>
    </source>
</evidence>
<evidence type="ECO:0000313" key="10">
    <source>
        <dbReference type="EMBL" id="MZL70911.1"/>
    </source>
</evidence>
<name>A0ABW9X0R0_9FIRM</name>
<sequence length="386" mass="42771">MKLRGNGWRQKPYRQMMRKVFGRVLGIALLAVVTVAVLRSAGRGKIGNWIAGCISTYLGVSWETAARLYFNYVRQNLDIFLWVAIVVFFLLFFWALLSWFTGYFDEIIAGVDWLAGGKGENLVLPPELDFMAEKLGAVKDELERSAAAEREAERRKNDLVLYLAHDIKTPLTSVIGYLSLLDEAPDMPPQQREKYIRIALEKAGRLEGLVGEFFEITRDLLQQEALSRQPVDLCCMLVQVADETYPQLAAGGRQARLHLPPSLCAWVDPDKMARVFQNLLKNAVAYGAPEGDIHIFGNRTGERVSVCFENAGDIPQEKLEAIFEKFYRLDASRQTATGGAGLGLAIARDIVQRHGGNIRAESGGGRIAFTVDLPVGTGRGPSGPAR</sequence>
<keyword evidence="11" id="KW-1185">Reference proteome</keyword>
<keyword evidence="8" id="KW-1133">Transmembrane helix</keyword>
<evidence type="ECO:0000259" key="9">
    <source>
        <dbReference type="PROSITE" id="PS50109"/>
    </source>
</evidence>
<evidence type="ECO:0000256" key="5">
    <source>
        <dbReference type="ARBA" id="ARBA00022679"/>
    </source>
</evidence>
<dbReference type="Gene3D" id="1.10.287.130">
    <property type="match status" value="1"/>
</dbReference>
<dbReference type="Pfam" id="PF00512">
    <property type="entry name" value="HisKA"/>
    <property type="match status" value="1"/>
</dbReference>
<keyword evidence="7" id="KW-0902">Two-component regulatory system</keyword>
<evidence type="ECO:0000256" key="7">
    <source>
        <dbReference type="ARBA" id="ARBA00023012"/>
    </source>
</evidence>
<keyword evidence="4" id="KW-0597">Phosphoprotein</keyword>
<gene>
    <name evidence="10" type="ORF">GT747_14310</name>
</gene>
<dbReference type="EC" id="2.7.13.3" evidence="3"/>
<dbReference type="InterPro" id="IPR003594">
    <property type="entry name" value="HATPase_dom"/>
</dbReference>
<evidence type="ECO:0000256" key="6">
    <source>
        <dbReference type="ARBA" id="ARBA00022777"/>
    </source>
</evidence>
<organism evidence="10 11">
    <name type="scientific">Bittarella massiliensis</name>
    <name type="common">ex Durand et al. 2017</name>
    <dbReference type="NCBI Taxonomy" id="1720313"/>
    <lineage>
        <taxon>Bacteria</taxon>
        <taxon>Bacillati</taxon>
        <taxon>Bacillota</taxon>
        <taxon>Clostridia</taxon>
        <taxon>Eubacteriales</taxon>
        <taxon>Oscillospiraceae</taxon>
        <taxon>Bittarella (ex Durand et al. 2017)</taxon>
    </lineage>
</organism>
<keyword evidence="8" id="KW-0812">Transmembrane</keyword>
<feature type="transmembrane region" description="Helical" evidence="8">
    <location>
        <begin position="46"/>
        <end position="70"/>
    </location>
</feature>
<keyword evidence="6 10" id="KW-0418">Kinase</keyword>
<evidence type="ECO:0000256" key="8">
    <source>
        <dbReference type="SAM" id="Phobius"/>
    </source>
</evidence>
<protein>
    <recommendedName>
        <fullName evidence="3">histidine kinase</fullName>
        <ecNumber evidence="3">2.7.13.3</ecNumber>
    </recommendedName>
</protein>
<dbReference type="PRINTS" id="PR00344">
    <property type="entry name" value="BCTRLSENSOR"/>
</dbReference>
<feature type="domain" description="Histidine kinase" evidence="9">
    <location>
        <begin position="162"/>
        <end position="377"/>
    </location>
</feature>
<keyword evidence="8" id="KW-0472">Membrane</keyword>
<accession>A0ABW9X0R0</accession>
<dbReference type="PANTHER" id="PTHR45453:SF1">
    <property type="entry name" value="PHOSPHATE REGULON SENSOR PROTEIN PHOR"/>
    <property type="match status" value="1"/>
</dbReference>
<comment type="caution">
    <text evidence="10">The sequence shown here is derived from an EMBL/GenBank/DDBJ whole genome shotgun (WGS) entry which is preliminary data.</text>
</comment>
<dbReference type="InterPro" id="IPR003661">
    <property type="entry name" value="HisK_dim/P_dom"/>
</dbReference>
<keyword evidence="5" id="KW-0808">Transferase</keyword>
<dbReference type="InterPro" id="IPR036097">
    <property type="entry name" value="HisK_dim/P_sf"/>
</dbReference>
<dbReference type="InterPro" id="IPR050351">
    <property type="entry name" value="BphY/WalK/GraS-like"/>
</dbReference>
<dbReference type="PANTHER" id="PTHR45453">
    <property type="entry name" value="PHOSPHATE REGULON SENSOR PROTEIN PHOR"/>
    <property type="match status" value="1"/>
</dbReference>
<dbReference type="SUPFAM" id="SSF55874">
    <property type="entry name" value="ATPase domain of HSP90 chaperone/DNA topoisomerase II/histidine kinase"/>
    <property type="match status" value="1"/>
</dbReference>